<evidence type="ECO:0000256" key="1">
    <source>
        <dbReference type="PROSITE-ProRule" id="PRU00042"/>
    </source>
</evidence>
<reference evidence="4" key="1">
    <citation type="submission" date="2023-05" db="EMBL/GenBank/DDBJ databases">
        <title>Nepenthes gracilis genome sequencing.</title>
        <authorList>
            <person name="Fukushima K."/>
        </authorList>
    </citation>
    <scope>NUCLEOTIDE SEQUENCE</scope>
    <source>
        <strain evidence="4">SING2019-196</strain>
    </source>
</reference>
<evidence type="ECO:0000313" key="4">
    <source>
        <dbReference type="EMBL" id="GMH06384.1"/>
    </source>
</evidence>
<dbReference type="AlphaFoldDB" id="A0AAD3S8P0"/>
<proteinExistence type="predicted"/>
<dbReference type="PROSITE" id="PS00028">
    <property type="entry name" value="ZINC_FINGER_C2H2_1"/>
    <property type="match status" value="1"/>
</dbReference>
<dbReference type="Proteomes" id="UP001279734">
    <property type="component" value="Unassembled WGS sequence"/>
</dbReference>
<keyword evidence="1" id="KW-0862">Zinc</keyword>
<gene>
    <name evidence="4" type="ORF">Nepgr_008224</name>
</gene>
<feature type="compositionally biased region" description="Polar residues" evidence="2">
    <location>
        <begin position="11"/>
        <end position="31"/>
    </location>
</feature>
<name>A0AAD3S8P0_NEPGR</name>
<comment type="caution">
    <text evidence="4">The sequence shown here is derived from an EMBL/GenBank/DDBJ whole genome shotgun (WGS) entry which is preliminary data.</text>
</comment>
<feature type="region of interest" description="Disordered" evidence="2">
    <location>
        <begin position="1"/>
        <end position="31"/>
    </location>
</feature>
<accession>A0AAD3S8P0</accession>
<keyword evidence="1" id="KW-0863">Zinc-finger</keyword>
<evidence type="ECO:0000259" key="3">
    <source>
        <dbReference type="PROSITE" id="PS50157"/>
    </source>
</evidence>
<protein>
    <recommendedName>
        <fullName evidence="3">C2H2-type domain-containing protein</fullName>
    </recommendedName>
</protein>
<dbReference type="InterPro" id="IPR053266">
    <property type="entry name" value="Zinc_finger_protein_7"/>
</dbReference>
<dbReference type="PANTHER" id="PTHR47593:SF9">
    <property type="entry name" value="C2H2-TYPE DOMAIN-CONTAINING PROTEIN"/>
    <property type="match status" value="1"/>
</dbReference>
<dbReference type="SUPFAM" id="SSF57667">
    <property type="entry name" value="beta-beta-alpha zinc fingers"/>
    <property type="match status" value="1"/>
</dbReference>
<dbReference type="EMBL" id="BSYO01000006">
    <property type="protein sequence ID" value="GMH06384.1"/>
    <property type="molecule type" value="Genomic_DNA"/>
</dbReference>
<dbReference type="GO" id="GO:0008270">
    <property type="term" value="F:zinc ion binding"/>
    <property type="evidence" value="ECO:0007669"/>
    <property type="project" value="UniProtKB-KW"/>
</dbReference>
<sequence>MISGTEDEPNRNFSSNNNAEQTKATGDNIGIQTSNDDSSWDWLALSLNSNEPTTLLTDKGHCRAPRGPAGNISKVFSCHFCMRKFFSSQALGGHQNAHKKERKAARRVLLHHHHHRRSHQKLTAMIAEKMGSPDTDLLAIRSLALQPYSLVDKPSGAGNGVAWDPKEEVRNLIWPGGCHIQKQPNQPLDLNQPDLDLSL</sequence>
<dbReference type="PROSITE" id="PS50157">
    <property type="entry name" value="ZINC_FINGER_C2H2_2"/>
    <property type="match status" value="1"/>
</dbReference>
<keyword evidence="1" id="KW-0479">Metal-binding</keyword>
<organism evidence="4 5">
    <name type="scientific">Nepenthes gracilis</name>
    <name type="common">Slender pitcher plant</name>
    <dbReference type="NCBI Taxonomy" id="150966"/>
    <lineage>
        <taxon>Eukaryota</taxon>
        <taxon>Viridiplantae</taxon>
        <taxon>Streptophyta</taxon>
        <taxon>Embryophyta</taxon>
        <taxon>Tracheophyta</taxon>
        <taxon>Spermatophyta</taxon>
        <taxon>Magnoliopsida</taxon>
        <taxon>eudicotyledons</taxon>
        <taxon>Gunneridae</taxon>
        <taxon>Pentapetalae</taxon>
        <taxon>Caryophyllales</taxon>
        <taxon>Nepenthaceae</taxon>
        <taxon>Nepenthes</taxon>
    </lineage>
</organism>
<keyword evidence="5" id="KW-1185">Reference proteome</keyword>
<dbReference type="InterPro" id="IPR013087">
    <property type="entry name" value="Znf_C2H2_type"/>
</dbReference>
<dbReference type="PANTHER" id="PTHR47593">
    <property type="entry name" value="ZINC FINGER PROTEIN 4-LIKE"/>
    <property type="match status" value="1"/>
</dbReference>
<dbReference type="Gene3D" id="3.30.160.60">
    <property type="entry name" value="Classic Zinc Finger"/>
    <property type="match status" value="1"/>
</dbReference>
<feature type="domain" description="C2H2-type" evidence="3">
    <location>
        <begin position="76"/>
        <end position="103"/>
    </location>
</feature>
<evidence type="ECO:0000313" key="5">
    <source>
        <dbReference type="Proteomes" id="UP001279734"/>
    </source>
</evidence>
<dbReference type="InterPro" id="IPR036236">
    <property type="entry name" value="Znf_C2H2_sf"/>
</dbReference>
<evidence type="ECO:0000256" key="2">
    <source>
        <dbReference type="SAM" id="MobiDB-lite"/>
    </source>
</evidence>